<evidence type="ECO:0000259" key="3">
    <source>
        <dbReference type="PROSITE" id="PS50110"/>
    </source>
</evidence>
<comment type="caution">
    <text evidence="4">The sequence shown here is derived from an EMBL/GenBank/DDBJ whole genome shotgun (WGS) entry which is preliminary data.</text>
</comment>
<dbReference type="SUPFAM" id="SSF55874">
    <property type="entry name" value="ATPase domain of HSP90 chaperone/DNA topoisomerase II/histidine kinase"/>
    <property type="match status" value="1"/>
</dbReference>
<proteinExistence type="predicted"/>
<dbReference type="Pfam" id="PF13581">
    <property type="entry name" value="HATPase_c_2"/>
    <property type="match status" value="1"/>
</dbReference>
<evidence type="ECO:0000313" key="5">
    <source>
        <dbReference type="Proteomes" id="UP000178449"/>
    </source>
</evidence>
<evidence type="ECO:0000313" key="4">
    <source>
        <dbReference type="EMBL" id="OGG96172.1"/>
    </source>
</evidence>
<feature type="modified residue" description="4-aspartylphosphate" evidence="2">
    <location>
        <position position="56"/>
    </location>
</feature>
<gene>
    <name evidence="4" type="ORF">A2527_04535</name>
</gene>
<evidence type="ECO:0000256" key="1">
    <source>
        <dbReference type="ARBA" id="ARBA00022527"/>
    </source>
</evidence>
<keyword evidence="1" id="KW-0723">Serine/threonine-protein kinase</keyword>
<dbReference type="Gene3D" id="3.30.565.10">
    <property type="entry name" value="Histidine kinase-like ATPase, C-terminal domain"/>
    <property type="match status" value="1"/>
</dbReference>
<dbReference type="SUPFAM" id="SSF52172">
    <property type="entry name" value="CheY-like"/>
    <property type="match status" value="1"/>
</dbReference>
<dbReference type="InterPro" id="IPR011006">
    <property type="entry name" value="CheY-like_superfamily"/>
</dbReference>
<dbReference type="PROSITE" id="PS50110">
    <property type="entry name" value="RESPONSE_REGULATORY"/>
    <property type="match status" value="1"/>
</dbReference>
<dbReference type="GO" id="GO:0000160">
    <property type="term" value="P:phosphorelay signal transduction system"/>
    <property type="evidence" value="ECO:0007669"/>
    <property type="project" value="InterPro"/>
</dbReference>
<feature type="domain" description="Response regulatory" evidence="3">
    <location>
        <begin position="7"/>
        <end position="123"/>
    </location>
</feature>
<dbReference type="InterPro" id="IPR003594">
    <property type="entry name" value="HATPase_dom"/>
</dbReference>
<organism evidence="4 5">
    <name type="scientific">Candidatus Lambdaproteobacteria bacterium RIFOXYD2_FULL_50_16</name>
    <dbReference type="NCBI Taxonomy" id="1817772"/>
    <lineage>
        <taxon>Bacteria</taxon>
        <taxon>Pseudomonadati</taxon>
        <taxon>Pseudomonadota</taxon>
        <taxon>Candidatus Lambdaproteobacteria</taxon>
    </lineage>
</organism>
<name>A0A1F6GDJ8_9PROT</name>
<reference evidence="4 5" key="1">
    <citation type="journal article" date="2016" name="Nat. Commun.">
        <title>Thousands of microbial genomes shed light on interconnected biogeochemical processes in an aquifer system.</title>
        <authorList>
            <person name="Anantharaman K."/>
            <person name="Brown C.T."/>
            <person name="Hug L.A."/>
            <person name="Sharon I."/>
            <person name="Castelle C.J."/>
            <person name="Probst A.J."/>
            <person name="Thomas B.C."/>
            <person name="Singh A."/>
            <person name="Wilkins M.J."/>
            <person name="Karaoz U."/>
            <person name="Brodie E.L."/>
            <person name="Williams K.H."/>
            <person name="Hubbard S.S."/>
            <person name="Banfield J.F."/>
        </authorList>
    </citation>
    <scope>NUCLEOTIDE SEQUENCE [LARGE SCALE GENOMIC DNA]</scope>
</reference>
<dbReference type="CDD" id="cd16936">
    <property type="entry name" value="HATPase_RsbW-like"/>
    <property type="match status" value="1"/>
</dbReference>
<protein>
    <recommendedName>
        <fullName evidence="3">Response regulatory domain-containing protein</fullName>
    </recommendedName>
</protein>
<dbReference type="Gene3D" id="3.40.50.2300">
    <property type="match status" value="1"/>
</dbReference>
<keyword evidence="2" id="KW-0597">Phosphoprotein</keyword>
<dbReference type="EMBL" id="MFNE01000018">
    <property type="protein sequence ID" value="OGG96172.1"/>
    <property type="molecule type" value="Genomic_DNA"/>
</dbReference>
<dbReference type="InterPro" id="IPR036890">
    <property type="entry name" value="HATPase_C_sf"/>
</dbReference>
<accession>A0A1F6GDJ8</accession>
<dbReference type="SMART" id="SM00448">
    <property type="entry name" value="REC"/>
    <property type="match status" value="1"/>
</dbReference>
<dbReference type="PANTHER" id="PTHR35526">
    <property type="entry name" value="ANTI-SIGMA-F FACTOR RSBW-RELATED"/>
    <property type="match status" value="1"/>
</dbReference>
<evidence type="ECO:0000256" key="2">
    <source>
        <dbReference type="PROSITE-ProRule" id="PRU00169"/>
    </source>
</evidence>
<dbReference type="AlphaFoldDB" id="A0A1F6GDJ8"/>
<dbReference type="InterPro" id="IPR050267">
    <property type="entry name" value="Anti-sigma-factor_SerPK"/>
</dbReference>
<dbReference type="Pfam" id="PF00072">
    <property type="entry name" value="Response_reg"/>
    <property type="match status" value="1"/>
</dbReference>
<dbReference type="PANTHER" id="PTHR35526:SF3">
    <property type="entry name" value="ANTI-SIGMA-F FACTOR RSBW"/>
    <property type="match status" value="1"/>
</dbReference>
<dbReference type="InterPro" id="IPR001789">
    <property type="entry name" value="Sig_transdc_resp-reg_receiver"/>
</dbReference>
<dbReference type="Proteomes" id="UP000178449">
    <property type="component" value="Unassembled WGS sequence"/>
</dbReference>
<sequence length="274" mass="30981">MELLHYKVLVLALDPALKPVLGPFFVAERFEADWVRTVEKGAENLIKNHYDLVIGDLNLGHDKEGGLDLLKRLRVRDQNLPFVVIADQESLARSVEAINLGVAGFLKKPLNLAEIEETLRRAIRYHKSRFQKNQLVNYQMTNLYQAVIKSSEASSLKLLDTVDNLIELIYPEEYDSFPDLKMAIYEGLANAVEHGNLKNVNKNIFFQIHLKMDRILVQIKDEGAGFDAQKVTDTGEEAKHRGLGLIKHLMDEVSFNHKGNEINLLKLLASGPKG</sequence>
<dbReference type="GO" id="GO:0004674">
    <property type="term" value="F:protein serine/threonine kinase activity"/>
    <property type="evidence" value="ECO:0007669"/>
    <property type="project" value="UniProtKB-KW"/>
</dbReference>
<dbReference type="STRING" id="1817772.A2527_04535"/>
<keyword evidence="1" id="KW-0418">Kinase</keyword>
<keyword evidence="1" id="KW-0808">Transferase</keyword>